<dbReference type="SUPFAM" id="SSF52833">
    <property type="entry name" value="Thioredoxin-like"/>
    <property type="match status" value="1"/>
</dbReference>
<evidence type="ECO:0000313" key="4">
    <source>
        <dbReference type="Proteomes" id="UP000035579"/>
    </source>
</evidence>
<gene>
    <name evidence="2" type="ORF">AA314_08868</name>
    <name evidence="3" type="ORF">ATI61_111201</name>
</gene>
<evidence type="ECO:0000313" key="5">
    <source>
        <dbReference type="Proteomes" id="UP000256345"/>
    </source>
</evidence>
<dbReference type="AlphaFoldDB" id="A0AAC8TIC9"/>
<feature type="compositionally biased region" description="Basic and acidic residues" evidence="1">
    <location>
        <begin position="77"/>
        <end position="86"/>
    </location>
</feature>
<reference evidence="3 5" key="2">
    <citation type="submission" date="2018-08" db="EMBL/GenBank/DDBJ databases">
        <title>Genomic Encyclopedia of Archaeal and Bacterial Type Strains, Phase II (KMG-II): from individual species to whole genera.</title>
        <authorList>
            <person name="Goeker M."/>
        </authorList>
    </citation>
    <scope>NUCLEOTIDE SEQUENCE [LARGE SCALE GENOMIC DNA]</scope>
    <source>
        <strain evidence="3 5">DSM 2261</strain>
    </source>
</reference>
<keyword evidence="5" id="KW-1185">Reference proteome</keyword>
<feature type="region of interest" description="Disordered" evidence="1">
    <location>
        <begin position="77"/>
        <end position="104"/>
    </location>
</feature>
<dbReference type="EMBL" id="QUMU01000011">
    <property type="protein sequence ID" value="REG26651.1"/>
    <property type="molecule type" value="Genomic_DNA"/>
</dbReference>
<organism evidence="2 4">
    <name type="scientific">Archangium gephyra</name>
    <dbReference type="NCBI Taxonomy" id="48"/>
    <lineage>
        <taxon>Bacteria</taxon>
        <taxon>Pseudomonadati</taxon>
        <taxon>Myxococcota</taxon>
        <taxon>Myxococcia</taxon>
        <taxon>Myxococcales</taxon>
        <taxon>Cystobacterineae</taxon>
        <taxon>Archangiaceae</taxon>
        <taxon>Archangium</taxon>
    </lineage>
</organism>
<dbReference type="Proteomes" id="UP000256345">
    <property type="component" value="Unassembled WGS sequence"/>
</dbReference>
<evidence type="ECO:0000256" key="1">
    <source>
        <dbReference type="SAM" id="MobiDB-lite"/>
    </source>
</evidence>
<protein>
    <submittedName>
        <fullName evidence="2">AhpC/TSA family protein</fullName>
    </submittedName>
</protein>
<sequence length="104" mass="11130">MAEFKESLKAQFPFIPDPDAKLTNLYDVKTPVLKLANRYTFVIGEDRKVLKVESGKDAIDPNGAIVSCPLRKPKADADAAVKEAGKATDTGKSPDAGKGPDAKK</sequence>
<dbReference type="InterPro" id="IPR036249">
    <property type="entry name" value="Thioredoxin-like_sf"/>
</dbReference>
<evidence type="ECO:0000313" key="3">
    <source>
        <dbReference type="EMBL" id="REG26651.1"/>
    </source>
</evidence>
<dbReference type="Proteomes" id="UP000035579">
    <property type="component" value="Chromosome"/>
</dbReference>
<dbReference type="EMBL" id="CP011509">
    <property type="protein sequence ID" value="AKJ07242.1"/>
    <property type="molecule type" value="Genomic_DNA"/>
</dbReference>
<accession>A0AAC8TIC9</accession>
<dbReference type="KEGG" id="age:AA314_08868"/>
<evidence type="ECO:0000313" key="2">
    <source>
        <dbReference type="EMBL" id="AKJ07242.1"/>
    </source>
</evidence>
<proteinExistence type="predicted"/>
<name>A0AAC8TIC9_9BACT</name>
<dbReference type="Gene3D" id="3.40.30.10">
    <property type="entry name" value="Glutaredoxin"/>
    <property type="match status" value="1"/>
</dbReference>
<reference evidence="2 4" key="1">
    <citation type="submission" date="2015-05" db="EMBL/GenBank/DDBJ databases">
        <title>Genome assembly of Archangium gephyra DSM 2261.</title>
        <authorList>
            <person name="Sharma G."/>
            <person name="Subramanian S."/>
        </authorList>
    </citation>
    <scope>NUCLEOTIDE SEQUENCE [LARGE SCALE GENOMIC DNA]</scope>
    <source>
        <strain evidence="2 4">DSM 2261</strain>
    </source>
</reference>